<dbReference type="GO" id="GO:0003723">
    <property type="term" value="F:RNA binding"/>
    <property type="evidence" value="ECO:0007669"/>
    <property type="project" value="UniProtKB-UniRule"/>
</dbReference>
<evidence type="ECO:0000313" key="7">
    <source>
        <dbReference type="Proteomes" id="UP000728185"/>
    </source>
</evidence>
<dbReference type="Pfam" id="PF00076">
    <property type="entry name" value="RRM_1"/>
    <property type="match status" value="1"/>
</dbReference>
<dbReference type="SUPFAM" id="SSF54928">
    <property type="entry name" value="RNA-binding domain, RBD"/>
    <property type="match status" value="1"/>
</dbReference>
<name>A0A8E0VNV4_9TREM</name>
<gene>
    <name evidence="6" type="ORF">FBUS_11882</name>
</gene>
<dbReference type="AlphaFoldDB" id="A0A8E0VNV4"/>
<proteinExistence type="predicted"/>
<reference evidence="6" key="1">
    <citation type="submission" date="2019-05" db="EMBL/GenBank/DDBJ databases">
        <title>Annotation for the trematode Fasciolopsis buski.</title>
        <authorList>
            <person name="Choi Y.-J."/>
        </authorList>
    </citation>
    <scope>NUCLEOTIDE SEQUENCE</scope>
    <source>
        <strain evidence="6">HT</strain>
        <tissue evidence="6">Whole worm</tissue>
    </source>
</reference>
<dbReference type="InterPro" id="IPR000504">
    <property type="entry name" value="RRM_dom"/>
</dbReference>
<dbReference type="InterPro" id="IPR012677">
    <property type="entry name" value="Nucleotide-bd_a/b_plait_sf"/>
</dbReference>
<keyword evidence="7" id="KW-1185">Reference proteome</keyword>
<comment type="caution">
    <text evidence="6">The sequence shown here is derived from an EMBL/GenBank/DDBJ whole genome shotgun (WGS) entry which is preliminary data.</text>
</comment>
<feature type="non-terminal residue" evidence="6">
    <location>
        <position position="1"/>
    </location>
</feature>
<feature type="compositionally biased region" description="Polar residues" evidence="4">
    <location>
        <begin position="154"/>
        <end position="169"/>
    </location>
</feature>
<sequence length="252" mass="26886">MSVAELLHDSNQSDTVLSQANDTGETSDKMLKTLQPEGTMRSVDTEFMQLSESSLNLDTVDYPSESSLAHSMEHKLGDCENVTSNPNPVSAVGVNSLPINNVQSKTGGCGETICGDLTNMCSNDATETAPMEANNGGDVGSSGGSGLTGPRKLTTGTSKTCLNSADNGRSNNNISNNDNSNNNNSNHKYLNYTNSERGRSQTSASQSSAEERKLFVGMLSKHQSEDDVRRLFEPFGAIEECTILRDQSGNSK</sequence>
<accession>A0A8E0VNV4</accession>
<evidence type="ECO:0000256" key="1">
    <source>
        <dbReference type="ARBA" id="ARBA00022737"/>
    </source>
</evidence>
<dbReference type="Proteomes" id="UP000728185">
    <property type="component" value="Unassembled WGS sequence"/>
</dbReference>
<evidence type="ECO:0000313" key="6">
    <source>
        <dbReference type="EMBL" id="KAA0199262.1"/>
    </source>
</evidence>
<protein>
    <submittedName>
        <fullName evidence="6">CUG-BP-and ETR3 factor</fullName>
    </submittedName>
</protein>
<feature type="compositionally biased region" description="Polar residues" evidence="4">
    <location>
        <begin position="9"/>
        <end position="24"/>
    </location>
</feature>
<dbReference type="PANTHER" id="PTHR24012">
    <property type="entry name" value="RNA BINDING PROTEIN"/>
    <property type="match status" value="1"/>
</dbReference>
<keyword evidence="1" id="KW-0677">Repeat</keyword>
<feature type="region of interest" description="Disordered" evidence="4">
    <location>
        <begin position="1"/>
        <end position="27"/>
    </location>
</feature>
<evidence type="ECO:0000259" key="5">
    <source>
        <dbReference type="PROSITE" id="PS50102"/>
    </source>
</evidence>
<feature type="compositionally biased region" description="Low complexity" evidence="4">
    <location>
        <begin position="170"/>
        <end position="186"/>
    </location>
</feature>
<evidence type="ECO:0000256" key="2">
    <source>
        <dbReference type="ARBA" id="ARBA00022884"/>
    </source>
</evidence>
<dbReference type="OrthoDB" id="410044at2759"/>
<dbReference type="PROSITE" id="PS50102">
    <property type="entry name" value="RRM"/>
    <property type="match status" value="1"/>
</dbReference>
<dbReference type="InterPro" id="IPR035979">
    <property type="entry name" value="RBD_domain_sf"/>
</dbReference>
<evidence type="ECO:0000256" key="4">
    <source>
        <dbReference type="SAM" id="MobiDB-lite"/>
    </source>
</evidence>
<feature type="compositionally biased region" description="Gly residues" evidence="4">
    <location>
        <begin position="137"/>
        <end position="147"/>
    </location>
</feature>
<feature type="region of interest" description="Disordered" evidence="4">
    <location>
        <begin position="128"/>
        <end position="209"/>
    </location>
</feature>
<dbReference type="Gene3D" id="3.30.70.330">
    <property type="match status" value="1"/>
</dbReference>
<feature type="domain" description="RRM" evidence="5">
    <location>
        <begin position="212"/>
        <end position="252"/>
    </location>
</feature>
<organism evidence="6 7">
    <name type="scientific">Fasciolopsis buskii</name>
    <dbReference type="NCBI Taxonomy" id="27845"/>
    <lineage>
        <taxon>Eukaryota</taxon>
        <taxon>Metazoa</taxon>
        <taxon>Spiralia</taxon>
        <taxon>Lophotrochozoa</taxon>
        <taxon>Platyhelminthes</taxon>
        <taxon>Trematoda</taxon>
        <taxon>Digenea</taxon>
        <taxon>Plagiorchiida</taxon>
        <taxon>Echinostomata</taxon>
        <taxon>Echinostomatoidea</taxon>
        <taxon>Fasciolidae</taxon>
        <taxon>Fasciolopsis</taxon>
    </lineage>
</organism>
<evidence type="ECO:0000256" key="3">
    <source>
        <dbReference type="PROSITE-ProRule" id="PRU00176"/>
    </source>
</evidence>
<keyword evidence="2 3" id="KW-0694">RNA-binding</keyword>
<dbReference type="EMBL" id="LUCM01001231">
    <property type="protein sequence ID" value="KAA0199262.1"/>
    <property type="molecule type" value="Genomic_DNA"/>
</dbReference>